<dbReference type="AlphaFoldDB" id="A0A7T7CA65"/>
<feature type="compositionally biased region" description="Basic and acidic residues" evidence="1">
    <location>
        <begin position="363"/>
        <end position="374"/>
    </location>
</feature>
<accession>A0A7T7CA65</accession>
<evidence type="ECO:0000313" key="3">
    <source>
        <dbReference type="EMBL" id="QQK74582.1"/>
    </source>
</evidence>
<evidence type="ECO:0000313" key="4">
    <source>
        <dbReference type="Proteomes" id="UP000595823"/>
    </source>
</evidence>
<gene>
    <name evidence="3" type="ORF">HUG15_02500</name>
</gene>
<keyword evidence="4" id="KW-1185">Reference proteome</keyword>
<keyword evidence="2" id="KW-1133">Transmembrane helix</keyword>
<feature type="transmembrane region" description="Helical" evidence="2">
    <location>
        <begin position="92"/>
        <end position="115"/>
    </location>
</feature>
<dbReference type="Pfam" id="PF19609">
    <property type="entry name" value="DUF6114"/>
    <property type="match status" value="1"/>
</dbReference>
<feature type="transmembrane region" description="Helical" evidence="2">
    <location>
        <begin position="266"/>
        <end position="287"/>
    </location>
</feature>
<feature type="transmembrane region" description="Helical" evidence="2">
    <location>
        <begin position="160"/>
        <end position="180"/>
    </location>
</feature>
<reference evidence="3 4" key="1">
    <citation type="submission" date="2020-06" db="EMBL/GenBank/DDBJ databases">
        <title>Genomic analysis of Salicibibacter sp. NKC5-3.</title>
        <authorList>
            <person name="Oh Y.J."/>
        </authorList>
    </citation>
    <scope>NUCLEOTIDE SEQUENCE [LARGE SCALE GENOMIC DNA]</scope>
    <source>
        <strain evidence="3 4">NKC5-3</strain>
    </source>
</reference>
<proteinExistence type="predicted"/>
<feature type="transmembrane region" description="Helical" evidence="2">
    <location>
        <begin position="200"/>
        <end position="224"/>
    </location>
</feature>
<dbReference type="RefSeq" id="WP_200126762.1">
    <property type="nucleotide sequence ID" value="NZ_CP054705.1"/>
</dbReference>
<dbReference type="KEGG" id="scia:HUG15_02500"/>
<keyword evidence="2" id="KW-0472">Membrane</keyword>
<name>A0A7T7CA65_9BACI</name>
<protein>
    <submittedName>
        <fullName evidence="3">Uncharacterized protein</fullName>
    </submittedName>
</protein>
<keyword evidence="2" id="KW-0812">Transmembrane</keyword>
<dbReference type="InterPro" id="IPR046096">
    <property type="entry name" value="DUF6114"/>
</dbReference>
<evidence type="ECO:0000256" key="1">
    <source>
        <dbReference type="SAM" id="MobiDB-lite"/>
    </source>
</evidence>
<feature type="transmembrane region" description="Helical" evidence="2">
    <location>
        <begin position="325"/>
        <end position="357"/>
    </location>
</feature>
<evidence type="ECO:0000256" key="2">
    <source>
        <dbReference type="SAM" id="Phobius"/>
    </source>
</evidence>
<dbReference type="EMBL" id="CP054705">
    <property type="protein sequence ID" value="QQK74582.1"/>
    <property type="molecule type" value="Genomic_DNA"/>
</dbReference>
<dbReference type="Proteomes" id="UP000595823">
    <property type="component" value="Chromosome"/>
</dbReference>
<sequence length="387" mass="40225">MAKLGLIFDALAMAIIGLLTGAFVGGLVLGAGMPGGIAGGIMAAALLVLFTLTFHFLEWDVANRKVKYASIGILPGVLIGGTQLIGLGIPGAVIFGMVNAIIFAAILDPIIQNLVKKERYVLYPGHYLFVFLLGTISAFLTIQIVGITSRMVDFEMAVSALPLAMTNIIVFGTVLIVYFIGLAVKKRQLESWRMAFKARWLLLTLSAGLGIALVGVITSVHYGIVVSEALVAGAAFVLPYGIALLLPLSFGYLAAQNSNRPVMGSVFSLVGGLAVLAFGISVAPMLLLPGSGLMWAGLIFGLFMVMLSFVSLTKPEMNVFTGSSIIIFSILSFIGAAGGLIIGGLLGIAGGVLIAAWDGSVSKEDDHDEMEGGPKDISSASPNTVSG</sequence>
<feature type="transmembrane region" description="Helical" evidence="2">
    <location>
        <begin position="37"/>
        <end position="56"/>
    </location>
</feature>
<feature type="region of interest" description="Disordered" evidence="1">
    <location>
        <begin position="363"/>
        <end position="387"/>
    </location>
</feature>
<feature type="transmembrane region" description="Helical" evidence="2">
    <location>
        <begin position="230"/>
        <end position="254"/>
    </location>
</feature>
<feature type="compositionally biased region" description="Polar residues" evidence="1">
    <location>
        <begin position="378"/>
        <end position="387"/>
    </location>
</feature>
<organism evidence="3 4">
    <name type="scientific">Salicibibacter cibarius</name>
    <dbReference type="NCBI Taxonomy" id="2743000"/>
    <lineage>
        <taxon>Bacteria</taxon>
        <taxon>Bacillati</taxon>
        <taxon>Bacillota</taxon>
        <taxon>Bacilli</taxon>
        <taxon>Bacillales</taxon>
        <taxon>Bacillaceae</taxon>
        <taxon>Salicibibacter</taxon>
    </lineage>
</organism>
<feature type="transmembrane region" description="Helical" evidence="2">
    <location>
        <begin position="127"/>
        <end position="148"/>
    </location>
</feature>
<feature type="transmembrane region" description="Helical" evidence="2">
    <location>
        <begin position="293"/>
        <end position="313"/>
    </location>
</feature>
<feature type="transmembrane region" description="Helical" evidence="2">
    <location>
        <begin position="7"/>
        <end position="31"/>
    </location>
</feature>